<evidence type="ECO:0000256" key="6">
    <source>
        <dbReference type="ARBA" id="ARBA00022723"/>
    </source>
</evidence>
<dbReference type="GO" id="GO:0030430">
    <property type="term" value="C:host cell cytoplasm"/>
    <property type="evidence" value="ECO:0007669"/>
    <property type="project" value="UniProtKB-SubCell"/>
</dbReference>
<name>A0A2D2AM89_9PAPI</name>
<keyword evidence="8 18" id="KW-1114">Inhibition of host interferon signaling pathway by virus</keyword>
<keyword evidence="16 18" id="KW-0899">Viral immunoevasion</keyword>
<comment type="caution">
    <text evidence="18">Lacks conserved residue(s) required for the propagation of feature annotation.</text>
</comment>
<protein>
    <recommendedName>
        <fullName evidence="18 19">Protein E7</fullName>
    </recommendedName>
</protein>
<dbReference type="GO" id="GO:0052170">
    <property type="term" value="P:symbiont-mediated suppression of host innate immune response"/>
    <property type="evidence" value="ECO:0007669"/>
    <property type="project" value="UniProtKB-KW"/>
</dbReference>
<evidence type="ECO:0000256" key="3">
    <source>
        <dbReference type="ARBA" id="ARBA00022562"/>
    </source>
</evidence>
<dbReference type="GO" id="GO:0003700">
    <property type="term" value="F:DNA-binding transcription factor activity"/>
    <property type="evidence" value="ECO:0007669"/>
    <property type="project" value="UniProtKB-UniRule"/>
</dbReference>
<dbReference type="InterPro" id="IPR000148">
    <property type="entry name" value="Papilloma_E7"/>
</dbReference>
<evidence type="ECO:0000256" key="16">
    <source>
        <dbReference type="ARBA" id="ARBA00023280"/>
    </source>
</evidence>
<keyword evidence="14 18" id="KW-1035">Host cytoplasm</keyword>
<feature type="zinc finger region" evidence="18">
    <location>
        <begin position="48"/>
        <end position="84"/>
    </location>
</feature>
<comment type="function">
    <text evidence="18">Plays a role in viral genome replication by driving entry of quiescent cells into the cell cycle. Stimulation of progression from G1 to S phase allows the virus to efficiently use the cellular DNA replicating machinery to achieve viral genome replication. E7 protein has both transforming and trans-activating activities. Induces the disassembly of the E2F1 transcription factor from RB1, with subsequent transcriptional activation of E2F1-regulated S-phase genes. Interferes with host histone deacetylation mediated by HDAC1 and HDAC2, leading to transcription activation. Plays also a role in the inhibition of both antiviral and antiproliferative functions of host interferon alpha. Interaction with host TMEM173/STING impairs the ability of TMEM173/STING to sense cytosolic DNA and promote the production of type I interferon (IFN-alpha and IFN-beta).</text>
</comment>
<evidence type="ECO:0000313" key="20">
    <source>
        <dbReference type="EMBL" id="ATQ38561.1"/>
    </source>
</evidence>
<keyword evidence="15" id="KW-0922">Interferon antiviral system evasion</keyword>
<keyword evidence="3 18" id="KW-1048">Host nucleus</keyword>
<comment type="domain">
    <text evidence="18">The E7 terminal domain is an intrinsically disordered domain, whose flexibility and conformational transitions confer target adaptability to the oncoprotein. It allows adaptation to a variety of protein targets and exposes the PEST degradation sequence that regulates its turnover in the cell.</text>
</comment>
<dbReference type="GO" id="GO:0008270">
    <property type="term" value="F:zinc ion binding"/>
    <property type="evidence" value="ECO:0007669"/>
    <property type="project" value="UniProtKB-KW"/>
</dbReference>
<evidence type="ECO:0000256" key="15">
    <source>
        <dbReference type="ARBA" id="ARBA00023258"/>
    </source>
</evidence>
<evidence type="ECO:0000256" key="19">
    <source>
        <dbReference type="PIRNR" id="PIRNR003407"/>
    </source>
</evidence>
<evidence type="ECO:0000256" key="14">
    <source>
        <dbReference type="ARBA" id="ARBA00023200"/>
    </source>
</evidence>
<evidence type="ECO:0000256" key="9">
    <source>
        <dbReference type="ARBA" id="ARBA00022833"/>
    </source>
</evidence>
<dbReference type="GO" id="GO:0019904">
    <property type="term" value="F:protein domain specific binding"/>
    <property type="evidence" value="ECO:0007669"/>
    <property type="project" value="UniProtKB-UniRule"/>
</dbReference>
<keyword evidence="12 18" id="KW-0010">Activator</keyword>
<keyword evidence="5 18" id="KW-1090">Inhibition of host innate immune response by virus</keyword>
<keyword evidence="17 18" id="KW-1078">G1/S host cell cycle checkpoint dysregulation by virus</keyword>
<keyword evidence="4 18" id="KW-0945">Host-virus interaction</keyword>
<reference evidence="20" key="1">
    <citation type="journal article" date="2018" name="MSphere">
        <title>Metagenomic Discovery of 83 New Human Papillomavirus Types in Patients with Immunodeficiency.</title>
        <authorList>
            <person name="Pastrana D.V."/>
            <person name="Peretti A."/>
            <person name="Welch N.L."/>
            <person name="Borgogna C."/>
            <person name="Olivero C."/>
            <person name="Badolato R."/>
            <person name="Notarangelo L.D."/>
            <person name="Gariglio M."/>
            <person name="FitzGerald P.C."/>
            <person name="McIntosh C.E."/>
            <person name="Reeves J."/>
            <person name="Starrett G.J."/>
            <person name="Bliskovsky V."/>
            <person name="Velez D."/>
            <person name="Brownell I."/>
            <person name="Yarchoan R."/>
            <person name="Wyvill K.M."/>
            <person name="Uldrick T.S."/>
            <person name="Maldarelli F."/>
            <person name="Lisco A."/>
            <person name="Sereti I."/>
            <person name="Gonzalez C.M."/>
            <person name="Androphy E.J."/>
            <person name="McBride A.A."/>
            <person name="Van Doorslaer K."/>
            <person name="Garcia F."/>
            <person name="Dvoretzky I."/>
            <person name="Liu J.S."/>
            <person name="Han J."/>
            <person name="Murphy P.M."/>
            <person name="McDermott D.H."/>
            <person name="Buck C.B."/>
        </authorList>
    </citation>
    <scope>NUCLEOTIDE SEQUENCE</scope>
    <source>
        <strain evidence="20">Gamma24_EV03c40</strain>
    </source>
</reference>
<evidence type="ECO:0000256" key="18">
    <source>
        <dbReference type="HAMAP-Rule" id="MF_04004"/>
    </source>
</evidence>
<keyword evidence="7 18" id="KW-0863">Zinc-finger</keyword>
<comment type="subcellular location">
    <subcellularLocation>
        <location evidence="18">Host cytoplasm</location>
    </subcellularLocation>
    <subcellularLocation>
        <location evidence="18">Host nucleus</location>
    </subcellularLocation>
    <text evidence="18">Predominantly found in the host nucleus.</text>
</comment>
<evidence type="ECO:0000256" key="13">
    <source>
        <dbReference type="ARBA" id="ARBA00023163"/>
    </source>
</evidence>
<evidence type="ECO:0000256" key="7">
    <source>
        <dbReference type="ARBA" id="ARBA00022771"/>
    </source>
</evidence>
<dbReference type="Proteomes" id="UP000290200">
    <property type="component" value="Segment"/>
</dbReference>
<dbReference type="EMBL" id="MF588746">
    <property type="protein sequence ID" value="ATQ38561.1"/>
    <property type="molecule type" value="Genomic_DNA"/>
</dbReference>
<comment type="function">
    <text evidence="19">E7 protein has both transforming and trans-activating activities.</text>
</comment>
<dbReference type="Pfam" id="PF00527">
    <property type="entry name" value="E7"/>
    <property type="match status" value="1"/>
</dbReference>
<evidence type="ECO:0000256" key="5">
    <source>
        <dbReference type="ARBA" id="ARBA00022632"/>
    </source>
</evidence>
<comment type="subunit">
    <text evidence="18">Homodimer. Homooligomer. Interacts with host RB1; this interaction induces dissociation of RB1-E2F1 complex thereby disrupting RB1 activity. Interacts with host EP300; this interaction represses EP300 transcriptional activity. Interacts with protein E2; this interaction inhibits E7 oncogenic activity. Interacts with host TMEM173/STING; this interaction impairs the ability of TMEM173/STING to sense cytosolic DNA and promote the production of type I interferon (IFN-alpha and IFN-beta).</text>
</comment>
<dbReference type="GO" id="GO:0039502">
    <property type="term" value="P:symbiont-mediated suppression of host type I interferon-mediated signaling pathway"/>
    <property type="evidence" value="ECO:0007669"/>
    <property type="project" value="UniProtKB-UniRule"/>
</dbReference>
<dbReference type="GO" id="GO:0003677">
    <property type="term" value="F:DNA binding"/>
    <property type="evidence" value="ECO:0007669"/>
    <property type="project" value="UniProtKB-UniRule"/>
</dbReference>
<keyword evidence="11 18" id="KW-0238">DNA-binding</keyword>
<evidence type="ECO:0000256" key="8">
    <source>
        <dbReference type="ARBA" id="ARBA00022830"/>
    </source>
</evidence>
<dbReference type="GO" id="GO:0006351">
    <property type="term" value="P:DNA-templated transcription"/>
    <property type="evidence" value="ECO:0007669"/>
    <property type="project" value="UniProtKB-UniRule"/>
</dbReference>
<sequence>MHGERATIRDIVLELTEITISTDLLFEEESLSSDAEEEQHLFKVETHCDNCKTGLRVCVRTSDSGIRQLQYLLNRDLSFLCRGCSRNLFQHGRFH</sequence>
<keyword evidence="10 18" id="KW-0805">Transcription regulation</keyword>
<organism evidence="20">
    <name type="scientific">Gammapapillomavirus 24</name>
    <dbReference type="NCBI Taxonomy" id="1961681"/>
    <lineage>
        <taxon>Viruses</taxon>
        <taxon>Monodnaviria</taxon>
        <taxon>Shotokuvirae</taxon>
        <taxon>Cossaviricota</taxon>
        <taxon>Papovaviricetes</taxon>
        <taxon>Zurhausenvirales</taxon>
        <taxon>Papillomaviridae</taxon>
        <taxon>Firstpapillomavirinae</taxon>
        <taxon>Gammapapillomavirus</taxon>
    </lineage>
</organism>
<keyword evidence="9 18" id="KW-0862">Zinc</keyword>
<evidence type="ECO:0000256" key="12">
    <source>
        <dbReference type="ARBA" id="ARBA00023159"/>
    </source>
</evidence>
<evidence type="ECO:0000256" key="10">
    <source>
        <dbReference type="ARBA" id="ARBA00023015"/>
    </source>
</evidence>
<dbReference type="PIRSF" id="PIRSF003407">
    <property type="entry name" value="Papvi_E7"/>
    <property type="match status" value="1"/>
</dbReference>
<accession>A0A2D2AM89</accession>
<keyword evidence="1 18" id="KW-1121">Modulation of host cell cycle by virus</keyword>
<dbReference type="HAMAP" id="MF_04004">
    <property type="entry name" value="PPV_E7"/>
    <property type="match status" value="1"/>
</dbReference>
<comment type="similarity">
    <text evidence="18 19">Belongs to the papillomaviridae E7 protein family.</text>
</comment>
<evidence type="ECO:0000256" key="1">
    <source>
        <dbReference type="ARBA" id="ARBA00022504"/>
    </source>
</evidence>
<dbReference type="SUPFAM" id="SSF161234">
    <property type="entry name" value="E7 C-terminal domain-like"/>
    <property type="match status" value="1"/>
</dbReference>
<proteinExistence type="inferred from homology"/>
<dbReference type="GO" id="GO:0042025">
    <property type="term" value="C:host cell nucleus"/>
    <property type="evidence" value="ECO:0007669"/>
    <property type="project" value="UniProtKB-SubCell"/>
</dbReference>
<dbReference type="GO" id="GO:0039645">
    <property type="term" value="P:symbiont-mediated perturbation of host cell cycle G1/S transition checkpoint"/>
    <property type="evidence" value="ECO:0007669"/>
    <property type="project" value="UniProtKB-UniRule"/>
</dbReference>
<comment type="PTM">
    <text evidence="18">Highly phosphorylated.</text>
</comment>
<evidence type="ECO:0000256" key="17">
    <source>
        <dbReference type="ARBA" id="ARBA00023309"/>
    </source>
</evidence>
<feature type="short sequence motif" description="Nuclear export signal" evidence="18">
    <location>
        <begin position="66"/>
        <end position="74"/>
    </location>
</feature>
<keyword evidence="2 18" id="KW-0244">Early protein</keyword>
<dbReference type="Gene3D" id="3.30.160.330">
    <property type="match status" value="1"/>
</dbReference>
<evidence type="ECO:0000256" key="11">
    <source>
        <dbReference type="ARBA" id="ARBA00023125"/>
    </source>
</evidence>
<evidence type="ECO:0000256" key="4">
    <source>
        <dbReference type="ARBA" id="ARBA00022581"/>
    </source>
</evidence>
<keyword evidence="6 18" id="KW-0479">Metal-binding</keyword>
<gene>
    <name evidence="18 20" type="primary">E7</name>
</gene>
<evidence type="ECO:0000256" key="2">
    <source>
        <dbReference type="ARBA" id="ARBA00022518"/>
    </source>
</evidence>
<keyword evidence="13 18" id="KW-0804">Transcription</keyword>